<evidence type="ECO:0000313" key="3">
    <source>
        <dbReference type="Proteomes" id="UP001231124"/>
    </source>
</evidence>
<keyword evidence="3" id="KW-1185">Reference proteome</keyword>
<gene>
    <name evidence="2" type="ORF">QO012_002998</name>
</gene>
<dbReference type="Pfam" id="PF13480">
    <property type="entry name" value="Acetyltransf_6"/>
    <property type="match status" value="1"/>
</dbReference>
<name>A0ABU0I1K8_9HYPH</name>
<dbReference type="EMBL" id="JAUSVP010000008">
    <property type="protein sequence ID" value="MDQ0448489.1"/>
    <property type="molecule type" value="Genomic_DNA"/>
</dbReference>
<dbReference type="InterPro" id="IPR016181">
    <property type="entry name" value="Acyl_CoA_acyltransferase"/>
</dbReference>
<evidence type="ECO:0000259" key="1">
    <source>
        <dbReference type="Pfam" id="PF13480"/>
    </source>
</evidence>
<reference evidence="2 3" key="1">
    <citation type="submission" date="2023-07" db="EMBL/GenBank/DDBJ databases">
        <title>Genomic Encyclopedia of Type Strains, Phase IV (KMG-IV): sequencing the most valuable type-strain genomes for metagenomic binning, comparative biology and taxonomic classification.</title>
        <authorList>
            <person name="Goeker M."/>
        </authorList>
    </citation>
    <scope>NUCLEOTIDE SEQUENCE [LARGE SCALE GENOMIC DNA]</scope>
    <source>
        <strain evidence="2 3">DSM 19013</strain>
    </source>
</reference>
<dbReference type="Proteomes" id="UP001231124">
    <property type="component" value="Unassembled WGS sequence"/>
</dbReference>
<dbReference type="SUPFAM" id="SSF55729">
    <property type="entry name" value="Acyl-CoA N-acyltransferases (Nat)"/>
    <property type="match status" value="1"/>
</dbReference>
<dbReference type="InterPro" id="IPR038740">
    <property type="entry name" value="BioF2-like_GNAT_dom"/>
</dbReference>
<organism evidence="2 3">
    <name type="scientific">Methylobacterium aerolatum</name>
    <dbReference type="NCBI Taxonomy" id="418708"/>
    <lineage>
        <taxon>Bacteria</taxon>
        <taxon>Pseudomonadati</taxon>
        <taxon>Pseudomonadota</taxon>
        <taxon>Alphaproteobacteria</taxon>
        <taxon>Hyphomicrobiales</taxon>
        <taxon>Methylobacteriaceae</taxon>
        <taxon>Methylobacterium</taxon>
    </lineage>
</organism>
<protein>
    <submittedName>
        <fullName evidence="2">CelD/BcsL family acetyltransferase involved in cellulose biosynthesis</fullName>
    </submittedName>
</protein>
<proteinExistence type="predicted"/>
<dbReference type="RefSeq" id="WP_238202500.1">
    <property type="nucleotide sequence ID" value="NZ_BPQE01000011.1"/>
</dbReference>
<sequence>MTAHEADPAQGEPSARTAATTSLTVPLGGGLVAALRPLDPAAPWRGAWESLGARAAIANPFYEAGYALAARDSFGEGVRLLLVADRPPEEPGARLLAAWPHRRLRRRWGLPLPVLMGWTHGYAPQGAPLLARDDARAALAALLDAPRALGEPPRLIFPNSPVADLGPLLDDTAGRRAAFWAHDRGMLAPGEDDGAARERYLDHLSGNRKRRLRRARRRLEADGPVTFDILASAAEMPAALDAHIALEASSWKGRLGTALAQQPLEAAFLRRAVAALAAEGRIRIARLHRDNRLVASIILPLAGREACVLKVAHDETDPAAAPGVQLVYRLTEAVLAGSEIARIDSCAPPGFALATLFWQERRPIAHLLVEAGQDPLFPLAQRLEGARDWVARRRVALRARRPEAAPAPEK</sequence>
<feature type="domain" description="BioF2-like acetyltransferase" evidence="1">
    <location>
        <begin position="207"/>
        <end position="344"/>
    </location>
</feature>
<accession>A0ABU0I1K8</accession>
<evidence type="ECO:0000313" key="2">
    <source>
        <dbReference type="EMBL" id="MDQ0448489.1"/>
    </source>
</evidence>
<comment type="caution">
    <text evidence="2">The sequence shown here is derived from an EMBL/GenBank/DDBJ whole genome shotgun (WGS) entry which is preliminary data.</text>
</comment>